<evidence type="ECO:0000313" key="3">
    <source>
        <dbReference type="EMBL" id="RRI01772.1"/>
    </source>
</evidence>
<dbReference type="Gene3D" id="3.30.9.10">
    <property type="entry name" value="D-Amino Acid Oxidase, subunit A, domain 2"/>
    <property type="match status" value="1"/>
</dbReference>
<dbReference type="SUPFAM" id="SSF51905">
    <property type="entry name" value="FAD/NAD(P)-binding domain"/>
    <property type="match status" value="1"/>
</dbReference>
<name>A0A3P3FTT0_9HYPH</name>
<dbReference type="GO" id="GO:0016491">
    <property type="term" value="F:oxidoreductase activity"/>
    <property type="evidence" value="ECO:0007669"/>
    <property type="project" value="UniProtKB-KW"/>
</dbReference>
<dbReference type="EMBL" id="RQXT01000014">
    <property type="protein sequence ID" value="RRI01772.1"/>
    <property type="molecule type" value="Genomic_DNA"/>
</dbReference>
<evidence type="ECO:0000256" key="1">
    <source>
        <dbReference type="ARBA" id="ARBA00023002"/>
    </source>
</evidence>
<reference evidence="3 4" key="1">
    <citation type="submission" date="2018-11" db="EMBL/GenBank/DDBJ databases">
        <title>the genome of Mesorhizobium tamadayense DSM 28320.</title>
        <authorList>
            <person name="Gao J."/>
        </authorList>
    </citation>
    <scope>NUCLEOTIDE SEQUENCE [LARGE SCALE GENOMIC DNA]</scope>
    <source>
        <strain evidence="3 4">DSM 28320</strain>
    </source>
</reference>
<protein>
    <submittedName>
        <fullName evidence="3">FAD-binding oxidoreductase</fullName>
    </submittedName>
</protein>
<dbReference type="OrthoDB" id="9805337at2"/>
<comment type="caution">
    <text evidence="3">The sequence shown here is derived from an EMBL/GenBank/DDBJ whole genome shotgun (WGS) entry which is preliminary data.</text>
</comment>
<dbReference type="PANTHER" id="PTHR13847:SF289">
    <property type="entry name" value="GLYCINE OXIDASE"/>
    <property type="match status" value="1"/>
</dbReference>
<evidence type="ECO:0000259" key="2">
    <source>
        <dbReference type="Pfam" id="PF01266"/>
    </source>
</evidence>
<keyword evidence="4" id="KW-1185">Reference proteome</keyword>
<evidence type="ECO:0000313" key="4">
    <source>
        <dbReference type="Proteomes" id="UP000273786"/>
    </source>
</evidence>
<feature type="domain" description="FAD dependent oxidoreductase" evidence="2">
    <location>
        <begin position="4"/>
        <end position="393"/>
    </location>
</feature>
<gene>
    <name evidence="3" type="ORF">EH240_14125</name>
</gene>
<sequence>MKSAIILGAGMVGVATAIHLRQRGWSVVLLDRREPGRETSYGNAGIIQSEALRPYPMSHAWRELANIAIGRTNDVRYRIAALPWHLGPLLSYWWHSFPARHARASAAYAQIIGCAIREHEAFSRQSEADNLIRRDGFRILYRAQPALEAAVAAAVTLREAYGVKFRVMTSAALKQAEPALADAGVGGVHWLEPWTVFDPGGLVLAYANLFMRLGGHIVRGDAQSLSASGSGGWSVITEDGRMEAETAVIALGPWSPNLLNRFGYRFPMVRKRGYHRHFAGGSRLDLPLYDAANGYVLAPMTRGARITTGAEFAPPGGKPDLTQLACAEQAARKLLDVGRPVEPKPWIGTRPCMPDMLPVIGGAPHHRGLWLHFGHGHHGFTLGPTTGRLIAELMNNEAPMVDPFPYRPERYQRQTLSVNPEL</sequence>
<proteinExistence type="predicted"/>
<dbReference type="InterPro" id="IPR006076">
    <property type="entry name" value="FAD-dep_OxRdtase"/>
</dbReference>
<dbReference type="RefSeq" id="WP_124999166.1">
    <property type="nucleotide sequence ID" value="NZ_RQXT01000014.1"/>
</dbReference>
<dbReference type="Pfam" id="PF01266">
    <property type="entry name" value="DAO"/>
    <property type="match status" value="1"/>
</dbReference>
<accession>A0A3P3FTT0</accession>
<dbReference type="Gene3D" id="3.50.50.60">
    <property type="entry name" value="FAD/NAD(P)-binding domain"/>
    <property type="match status" value="2"/>
</dbReference>
<dbReference type="GO" id="GO:0005737">
    <property type="term" value="C:cytoplasm"/>
    <property type="evidence" value="ECO:0007669"/>
    <property type="project" value="TreeGrafter"/>
</dbReference>
<dbReference type="PANTHER" id="PTHR13847">
    <property type="entry name" value="SARCOSINE DEHYDROGENASE-RELATED"/>
    <property type="match status" value="1"/>
</dbReference>
<dbReference type="AlphaFoldDB" id="A0A3P3FTT0"/>
<keyword evidence="1" id="KW-0560">Oxidoreductase</keyword>
<dbReference type="Proteomes" id="UP000273786">
    <property type="component" value="Unassembled WGS sequence"/>
</dbReference>
<dbReference type="InterPro" id="IPR036188">
    <property type="entry name" value="FAD/NAD-bd_sf"/>
</dbReference>
<organism evidence="3 4">
    <name type="scientific">Mesorhizobium tamadayense</name>
    <dbReference type="NCBI Taxonomy" id="425306"/>
    <lineage>
        <taxon>Bacteria</taxon>
        <taxon>Pseudomonadati</taxon>
        <taxon>Pseudomonadota</taxon>
        <taxon>Alphaproteobacteria</taxon>
        <taxon>Hyphomicrobiales</taxon>
        <taxon>Phyllobacteriaceae</taxon>
        <taxon>Mesorhizobium</taxon>
    </lineage>
</organism>